<sequence>MSTEITDNAGQGRYEIRVDGDLAGFAEYERRDGAVVFTHTEVIPAFEGKGIGSSLARGALDDVRAKGDPVVPLCPFVKKWIEKHPDYQDLVKG</sequence>
<dbReference type="Pfam" id="PF14542">
    <property type="entry name" value="Acetyltransf_CG"/>
    <property type="match status" value="1"/>
</dbReference>
<reference evidence="4" key="1">
    <citation type="journal article" date="2019" name="Int. J. Syst. Evol. Microbiol.">
        <title>The Global Catalogue of Microorganisms (GCM) 10K type strain sequencing project: providing services to taxonomists for standard genome sequencing and annotation.</title>
        <authorList>
            <consortium name="The Broad Institute Genomics Platform"/>
            <consortium name="The Broad Institute Genome Sequencing Center for Infectious Disease"/>
            <person name="Wu L."/>
            <person name="Ma J."/>
        </authorList>
    </citation>
    <scope>NUCLEOTIDE SEQUENCE [LARGE SCALE GENOMIC DNA]</scope>
    <source>
        <strain evidence="4">JCM 13850</strain>
    </source>
</reference>
<protein>
    <submittedName>
        <fullName evidence="3">GNAT family N-acetyltransferase</fullName>
    </submittedName>
</protein>
<accession>A0ABP5LG58</accession>
<dbReference type="PANTHER" id="PTHR31435:SF10">
    <property type="entry name" value="BSR4717 PROTEIN"/>
    <property type="match status" value="1"/>
</dbReference>
<feature type="domain" description="N-acetyltransferase" evidence="2">
    <location>
        <begin position="6"/>
        <end position="92"/>
    </location>
</feature>
<dbReference type="InterPro" id="IPR016181">
    <property type="entry name" value="Acyl_CoA_acyltransferase"/>
</dbReference>
<dbReference type="InterPro" id="IPR045057">
    <property type="entry name" value="Gcn5-rel_NAT"/>
</dbReference>
<dbReference type="PANTHER" id="PTHR31435">
    <property type="entry name" value="PROTEIN NATD1"/>
    <property type="match status" value="1"/>
</dbReference>
<name>A0ABP5LG58_9ACTN</name>
<dbReference type="EMBL" id="BAAAMR010000039">
    <property type="protein sequence ID" value="GAA2144645.1"/>
    <property type="molecule type" value="Genomic_DNA"/>
</dbReference>
<dbReference type="PROSITE" id="PS51729">
    <property type="entry name" value="GNAT_YJDJ"/>
    <property type="match status" value="1"/>
</dbReference>
<dbReference type="Proteomes" id="UP001501020">
    <property type="component" value="Unassembled WGS sequence"/>
</dbReference>
<dbReference type="SUPFAM" id="SSF55729">
    <property type="entry name" value="Acyl-CoA N-acyltransferases (Nat)"/>
    <property type="match status" value="1"/>
</dbReference>
<dbReference type="InterPro" id="IPR000182">
    <property type="entry name" value="GNAT_dom"/>
</dbReference>
<dbReference type="PROSITE" id="PS51186">
    <property type="entry name" value="GNAT"/>
    <property type="match status" value="1"/>
</dbReference>
<keyword evidence="4" id="KW-1185">Reference proteome</keyword>
<evidence type="ECO:0000313" key="3">
    <source>
        <dbReference type="EMBL" id="GAA2144645.1"/>
    </source>
</evidence>
<dbReference type="CDD" id="cd04301">
    <property type="entry name" value="NAT_SF"/>
    <property type="match status" value="1"/>
</dbReference>
<evidence type="ECO:0000259" key="2">
    <source>
        <dbReference type="PROSITE" id="PS51729"/>
    </source>
</evidence>
<feature type="domain" description="N-acetyltransferase" evidence="1">
    <location>
        <begin position="1"/>
        <end position="93"/>
    </location>
</feature>
<evidence type="ECO:0000313" key="4">
    <source>
        <dbReference type="Proteomes" id="UP001501020"/>
    </source>
</evidence>
<dbReference type="InterPro" id="IPR031165">
    <property type="entry name" value="GNAT_YJDJ"/>
</dbReference>
<proteinExistence type="predicted"/>
<dbReference type="Gene3D" id="3.40.630.30">
    <property type="match status" value="1"/>
</dbReference>
<comment type="caution">
    <text evidence="3">The sequence shown here is derived from an EMBL/GenBank/DDBJ whole genome shotgun (WGS) entry which is preliminary data.</text>
</comment>
<dbReference type="RefSeq" id="WP_344270160.1">
    <property type="nucleotide sequence ID" value="NZ_BAAAMR010000039.1"/>
</dbReference>
<organism evidence="3 4">
    <name type="scientific">Actinomadura napierensis</name>
    <dbReference type="NCBI Taxonomy" id="267854"/>
    <lineage>
        <taxon>Bacteria</taxon>
        <taxon>Bacillati</taxon>
        <taxon>Actinomycetota</taxon>
        <taxon>Actinomycetes</taxon>
        <taxon>Streptosporangiales</taxon>
        <taxon>Thermomonosporaceae</taxon>
        <taxon>Actinomadura</taxon>
    </lineage>
</organism>
<evidence type="ECO:0000259" key="1">
    <source>
        <dbReference type="PROSITE" id="PS51186"/>
    </source>
</evidence>
<gene>
    <name evidence="3" type="ORF">GCM10009727_44550</name>
</gene>